<keyword evidence="1" id="KW-0472">Membrane</keyword>
<dbReference type="EMBL" id="JARJCW010000005">
    <property type="protein sequence ID" value="KAJ7224701.1"/>
    <property type="molecule type" value="Genomic_DNA"/>
</dbReference>
<name>A0AAD6YNT4_9AGAR</name>
<proteinExistence type="predicted"/>
<dbReference type="PANTHER" id="PTHR35519:SF2">
    <property type="entry name" value="PH DOMAIN PROTEIN"/>
    <property type="match status" value="1"/>
</dbReference>
<keyword evidence="1" id="KW-0812">Transmembrane</keyword>
<dbReference type="Pfam" id="PF13430">
    <property type="entry name" value="DUF4112"/>
    <property type="match status" value="1"/>
</dbReference>
<feature type="transmembrane region" description="Helical" evidence="1">
    <location>
        <begin position="76"/>
        <end position="96"/>
    </location>
</feature>
<gene>
    <name evidence="2" type="ORF">GGX14DRAFT_426526</name>
</gene>
<dbReference type="AlphaFoldDB" id="A0AAD6YNT4"/>
<keyword evidence="1" id="KW-1133">Transmembrane helix</keyword>
<sequence length="178" mass="20370">MTSPNFQPKWTCKYRRPKTPLEAQDLYNHIRTVAFLLDASSQWFIPVFPFLASLPEEMQFGLDSVVGAALPAAGDIIGLFLGLYQVLLSMLFGLPFNVVGFMIFYIIADAFIGIIPFVGDFLDVAFKANLYNLRLLERELKKSRWATAVIIPQYTDWIPRPKKSNSKSRVPRWRDMFG</sequence>
<dbReference type="PANTHER" id="PTHR35519">
    <property type="entry name" value="MEMBRANE PROTEINS"/>
    <property type="match status" value="1"/>
</dbReference>
<dbReference type="Proteomes" id="UP001219525">
    <property type="component" value="Unassembled WGS sequence"/>
</dbReference>
<keyword evidence="3" id="KW-1185">Reference proteome</keyword>
<reference evidence="2" key="1">
    <citation type="submission" date="2023-03" db="EMBL/GenBank/DDBJ databases">
        <title>Massive genome expansion in bonnet fungi (Mycena s.s.) driven by repeated elements and novel gene families across ecological guilds.</title>
        <authorList>
            <consortium name="Lawrence Berkeley National Laboratory"/>
            <person name="Harder C.B."/>
            <person name="Miyauchi S."/>
            <person name="Viragh M."/>
            <person name="Kuo A."/>
            <person name="Thoen E."/>
            <person name="Andreopoulos B."/>
            <person name="Lu D."/>
            <person name="Skrede I."/>
            <person name="Drula E."/>
            <person name="Henrissat B."/>
            <person name="Morin E."/>
            <person name="Kohler A."/>
            <person name="Barry K."/>
            <person name="LaButti K."/>
            <person name="Morin E."/>
            <person name="Salamov A."/>
            <person name="Lipzen A."/>
            <person name="Mereny Z."/>
            <person name="Hegedus B."/>
            <person name="Baldrian P."/>
            <person name="Stursova M."/>
            <person name="Weitz H."/>
            <person name="Taylor A."/>
            <person name="Grigoriev I.V."/>
            <person name="Nagy L.G."/>
            <person name="Martin F."/>
            <person name="Kauserud H."/>
        </authorList>
    </citation>
    <scope>NUCLEOTIDE SEQUENCE</scope>
    <source>
        <strain evidence="2">9144</strain>
    </source>
</reference>
<organism evidence="2 3">
    <name type="scientific">Mycena pura</name>
    <dbReference type="NCBI Taxonomy" id="153505"/>
    <lineage>
        <taxon>Eukaryota</taxon>
        <taxon>Fungi</taxon>
        <taxon>Dikarya</taxon>
        <taxon>Basidiomycota</taxon>
        <taxon>Agaricomycotina</taxon>
        <taxon>Agaricomycetes</taxon>
        <taxon>Agaricomycetidae</taxon>
        <taxon>Agaricales</taxon>
        <taxon>Marasmiineae</taxon>
        <taxon>Mycenaceae</taxon>
        <taxon>Mycena</taxon>
    </lineage>
</organism>
<protein>
    <submittedName>
        <fullName evidence="2">Uncharacterized protein</fullName>
    </submittedName>
</protein>
<dbReference type="InterPro" id="IPR025187">
    <property type="entry name" value="DUF4112"/>
</dbReference>
<evidence type="ECO:0000256" key="1">
    <source>
        <dbReference type="SAM" id="Phobius"/>
    </source>
</evidence>
<evidence type="ECO:0000313" key="2">
    <source>
        <dbReference type="EMBL" id="KAJ7224701.1"/>
    </source>
</evidence>
<feature type="transmembrane region" description="Helical" evidence="1">
    <location>
        <begin position="102"/>
        <end position="126"/>
    </location>
</feature>
<accession>A0AAD6YNT4</accession>
<comment type="caution">
    <text evidence="2">The sequence shown here is derived from an EMBL/GenBank/DDBJ whole genome shotgun (WGS) entry which is preliminary data.</text>
</comment>
<evidence type="ECO:0000313" key="3">
    <source>
        <dbReference type="Proteomes" id="UP001219525"/>
    </source>
</evidence>